<dbReference type="EMBL" id="AFPZ01000036">
    <property type="protein sequence ID" value="EGQ26688.1"/>
    <property type="molecule type" value="Genomic_DNA"/>
</dbReference>
<accession>F9DRE5</accession>
<sequence length="44" mass="5083">MLNYSFLHREEGRSVDWSGRQPEFAAPRGKLPLGMEINGFYVLL</sequence>
<proteinExistence type="predicted"/>
<organism evidence="1 2">
    <name type="scientific">Sporosarcina newyorkensis 2681</name>
    <dbReference type="NCBI Taxonomy" id="1027292"/>
    <lineage>
        <taxon>Bacteria</taxon>
        <taxon>Bacillati</taxon>
        <taxon>Bacillota</taxon>
        <taxon>Bacilli</taxon>
        <taxon>Bacillales</taxon>
        <taxon>Caryophanaceae</taxon>
        <taxon>Sporosarcina</taxon>
    </lineage>
</organism>
<evidence type="ECO:0000313" key="1">
    <source>
        <dbReference type="EMBL" id="EGQ26688.1"/>
    </source>
</evidence>
<protein>
    <submittedName>
        <fullName evidence="1">Uncharacterized protein</fullName>
    </submittedName>
</protein>
<reference evidence="1 2" key="1">
    <citation type="submission" date="2011-04" db="EMBL/GenBank/DDBJ databases">
        <authorList>
            <person name="Muzny D."/>
            <person name="Qin X."/>
            <person name="Deng J."/>
            <person name="Jiang H."/>
            <person name="Liu Y."/>
            <person name="Qu J."/>
            <person name="Song X.-Z."/>
            <person name="Zhang L."/>
            <person name="Thornton R."/>
            <person name="Coyle M."/>
            <person name="Francisco L."/>
            <person name="Jackson L."/>
            <person name="Javaid M."/>
            <person name="Korchina V."/>
            <person name="Kovar C."/>
            <person name="Mata R."/>
            <person name="Mathew T."/>
            <person name="Ngo R."/>
            <person name="Nguyen L."/>
            <person name="Nguyen N."/>
            <person name="Okwuonu G."/>
            <person name="Ongeri F."/>
            <person name="Pham C."/>
            <person name="Simmons D."/>
            <person name="Wilczek-Boney K."/>
            <person name="Hale W."/>
            <person name="Jakkamsetti A."/>
            <person name="Pham P."/>
            <person name="Ruth R."/>
            <person name="San Lucas F."/>
            <person name="Warren J."/>
            <person name="Zhang J."/>
            <person name="Zhao Z."/>
            <person name="Zhou C."/>
            <person name="Zhu D."/>
            <person name="Lee S."/>
            <person name="Bess C."/>
            <person name="Blankenburg K."/>
            <person name="Forbes L."/>
            <person name="Fu Q."/>
            <person name="Gubbala S."/>
            <person name="Hirani K."/>
            <person name="Jayaseelan J.C."/>
            <person name="Lara F."/>
            <person name="Munidasa M."/>
            <person name="Palculict T."/>
            <person name="Patil S."/>
            <person name="Pu L.-L."/>
            <person name="Saada N."/>
            <person name="Tang L."/>
            <person name="Weissenberger G."/>
            <person name="Zhu Y."/>
            <person name="Hemphill L."/>
            <person name="Shang Y."/>
            <person name="Youmans B."/>
            <person name="Ayvaz T."/>
            <person name="Ross M."/>
            <person name="Santibanez J."/>
            <person name="Aqrawi P."/>
            <person name="Gross S."/>
            <person name="Joshi V."/>
            <person name="Fowler G."/>
            <person name="Nazareth L."/>
            <person name="Reid J."/>
            <person name="Worley K."/>
            <person name="Petrosino J."/>
            <person name="Highlander S."/>
            <person name="Gibbs R."/>
        </authorList>
    </citation>
    <scope>NUCLEOTIDE SEQUENCE [LARGE SCALE GENOMIC DNA]</scope>
    <source>
        <strain evidence="1 2">2681</strain>
    </source>
</reference>
<comment type="caution">
    <text evidence="1">The sequence shown here is derived from an EMBL/GenBank/DDBJ whole genome shotgun (WGS) entry which is preliminary data.</text>
</comment>
<dbReference type="AlphaFoldDB" id="F9DRE5"/>
<dbReference type="HOGENOM" id="CLU_3222268_0_0_9"/>
<name>F9DRE5_9BACL</name>
<gene>
    <name evidence="1" type="ORF">HMPREF9372_1375</name>
</gene>
<evidence type="ECO:0000313" key="2">
    <source>
        <dbReference type="Proteomes" id="UP000005316"/>
    </source>
</evidence>
<dbReference type="Proteomes" id="UP000005316">
    <property type="component" value="Unassembled WGS sequence"/>
</dbReference>